<dbReference type="AlphaFoldDB" id="A0A6A5KS50"/>
<evidence type="ECO:0000256" key="1">
    <source>
        <dbReference type="SAM" id="MobiDB-lite"/>
    </source>
</evidence>
<dbReference type="GO" id="GO:0008017">
    <property type="term" value="F:microtubule binding"/>
    <property type="evidence" value="ECO:0007669"/>
    <property type="project" value="TreeGrafter"/>
</dbReference>
<feature type="domain" description="HAUS augmin-like complex subunit 6 N-terminal" evidence="2">
    <location>
        <begin position="10"/>
        <end position="218"/>
    </location>
</feature>
<feature type="compositionally biased region" description="Polar residues" evidence="1">
    <location>
        <begin position="341"/>
        <end position="358"/>
    </location>
</feature>
<proteinExistence type="predicted"/>
<evidence type="ECO:0000313" key="3">
    <source>
        <dbReference type="EMBL" id="KAF1838289.1"/>
    </source>
</evidence>
<feature type="region of interest" description="Disordered" evidence="1">
    <location>
        <begin position="644"/>
        <end position="671"/>
    </location>
</feature>
<feature type="compositionally biased region" description="Basic and acidic residues" evidence="1">
    <location>
        <begin position="759"/>
        <end position="769"/>
    </location>
</feature>
<protein>
    <recommendedName>
        <fullName evidence="2">HAUS augmin-like complex subunit 6 N-terminal domain-containing protein</fullName>
    </recommendedName>
</protein>
<feature type="compositionally biased region" description="Low complexity" evidence="1">
    <location>
        <begin position="529"/>
        <end position="545"/>
    </location>
</feature>
<reference evidence="3" key="1">
    <citation type="submission" date="2020-01" db="EMBL/GenBank/DDBJ databases">
        <authorList>
            <consortium name="DOE Joint Genome Institute"/>
            <person name="Haridas S."/>
            <person name="Albert R."/>
            <person name="Binder M."/>
            <person name="Bloem J."/>
            <person name="Labutti K."/>
            <person name="Salamov A."/>
            <person name="Andreopoulos B."/>
            <person name="Baker S.E."/>
            <person name="Barry K."/>
            <person name="Bills G."/>
            <person name="Bluhm B.H."/>
            <person name="Cannon C."/>
            <person name="Castanera R."/>
            <person name="Culley D.E."/>
            <person name="Daum C."/>
            <person name="Ezra D."/>
            <person name="Gonzalez J.B."/>
            <person name="Henrissat B."/>
            <person name="Kuo A."/>
            <person name="Liang C."/>
            <person name="Lipzen A."/>
            <person name="Lutzoni F."/>
            <person name="Magnuson J."/>
            <person name="Mondo S."/>
            <person name="Nolan M."/>
            <person name="Ohm R."/>
            <person name="Pangilinan J."/>
            <person name="Park H.-J."/>
            <person name="Ramirez L."/>
            <person name="Alfaro M."/>
            <person name="Sun H."/>
            <person name="Tritt A."/>
            <person name="Yoshinaga Y."/>
            <person name="Zwiers L.-H."/>
            <person name="Turgeon B.G."/>
            <person name="Goodwin S.B."/>
            <person name="Spatafora J.W."/>
            <person name="Crous P.W."/>
            <person name="Grigoriev I.V."/>
        </authorList>
    </citation>
    <scope>NUCLEOTIDE SEQUENCE</scope>
    <source>
        <strain evidence="3">P77</strain>
    </source>
</reference>
<dbReference type="InterPro" id="IPR026797">
    <property type="entry name" value="HAUS_6"/>
</dbReference>
<dbReference type="EMBL" id="ML975253">
    <property type="protein sequence ID" value="KAF1838289.1"/>
    <property type="molecule type" value="Genomic_DNA"/>
</dbReference>
<dbReference type="GO" id="GO:0070652">
    <property type="term" value="C:HAUS complex"/>
    <property type="evidence" value="ECO:0007669"/>
    <property type="project" value="InterPro"/>
</dbReference>
<evidence type="ECO:0000313" key="4">
    <source>
        <dbReference type="Proteomes" id="UP000800040"/>
    </source>
</evidence>
<feature type="region of interest" description="Disordered" evidence="1">
    <location>
        <begin position="719"/>
        <end position="769"/>
    </location>
</feature>
<dbReference type="PANTHER" id="PTHR16151">
    <property type="entry name" value="HAUS AUGMIN-LIKE COMPLEX SUBUNIT 6"/>
    <property type="match status" value="1"/>
</dbReference>
<feature type="compositionally biased region" description="Acidic residues" evidence="1">
    <location>
        <begin position="739"/>
        <end position="750"/>
    </location>
</feature>
<organism evidence="3 4">
    <name type="scientific">Decorospora gaudefroyi</name>
    <dbReference type="NCBI Taxonomy" id="184978"/>
    <lineage>
        <taxon>Eukaryota</taxon>
        <taxon>Fungi</taxon>
        <taxon>Dikarya</taxon>
        <taxon>Ascomycota</taxon>
        <taxon>Pezizomycotina</taxon>
        <taxon>Dothideomycetes</taxon>
        <taxon>Pleosporomycetidae</taxon>
        <taxon>Pleosporales</taxon>
        <taxon>Pleosporineae</taxon>
        <taxon>Pleosporaceae</taxon>
        <taxon>Decorospora</taxon>
    </lineage>
</organism>
<dbReference type="Proteomes" id="UP000800040">
    <property type="component" value="Unassembled WGS sequence"/>
</dbReference>
<dbReference type="OrthoDB" id="5575722at2759"/>
<dbReference type="GO" id="GO:1990498">
    <property type="term" value="C:mitotic spindle microtubule"/>
    <property type="evidence" value="ECO:0007669"/>
    <property type="project" value="TreeGrafter"/>
</dbReference>
<feature type="region of interest" description="Disordered" evidence="1">
    <location>
        <begin position="326"/>
        <end position="362"/>
    </location>
</feature>
<dbReference type="Pfam" id="PF14661">
    <property type="entry name" value="HAUS6_N"/>
    <property type="match status" value="1"/>
</dbReference>
<feature type="region of interest" description="Disordered" evidence="1">
    <location>
        <begin position="390"/>
        <end position="435"/>
    </location>
</feature>
<keyword evidence="4" id="KW-1185">Reference proteome</keyword>
<gene>
    <name evidence="3" type="ORF">BDW02DRAFT_565110</name>
</gene>
<evidence type="ECO:0000259" key="2">
    <source>
        <dbReference type="Pfam" id="PF14661"/>
    </source>
</evidence>
<dbReference type="InterPro" id="IPR028163">
    <property type="entry name" value="HAUS_6_N"/>
</dbReference>
<feature type="region of interest" description="Disordered" evidence="1">
    <location>
        <begin position="486"/>
        <end position="563"/>
    </location>
</feature>
<feature type="compositionally biased region" description="Polar residues" evidence="1">
    <location>
        <begin position="661"/>
        <end position="671"/>
    </location>
</feature>
<feature type="region of interest" description="Disordered" evidence="1">
    <location>
        <begin position="602"/>
        <end position="621"/>
    </location>
</feature>
<sequence length="769" mass="85499">MRPASGLRLFVTNLRLLDLDLRHDWPNITVHTFSAKHADQRQRISGTEWALFRLFELWDANETAQKLQPFFPPLEPLQSVNLRAALYRWLNDVKKHGVLGRESVLRKTMLDECKGDRFFEILALFSNAVLHKVLAARDGDGNGNGNGNGANRSAAVARELATAPMLSAHQQPSLLPLAIAHKAALVSVLSRKDEKRAKYTTFDRLLAAKTEAITRRIRLSKDTSGAKKPALSPNQADAVKKLLHDNWIGSHKWLPVMLRGNDPPAEDGFLSTRFDKVWYMVDEGRKLQDVATEPGLLETLQSRVRDQQERLQRWTAIHHDLRKHGLQQETPTPPSALAPSNDFNFDQHSKYQLPSSKQQAEDAITRPLTMRPEFVDILAAMDTELRRAIHVGTNSTSTGIPPRRASLAEASHSPSRSRKIAQSESIRGVPPSPAKPAYLKLQLQSSQSSLDRVPILPRPHYLPTSITPTASEPTLIRHTYTLRSAPTYTLTDSPSDDPYGSRPSPEPSPPASDLMVETHSPKPTENTAAPSEHVSPSPHPAVSSKPPVPVSDSPERDTEETLADQIMNSISNATPSPIKKPQPRMSLSLIERTRMSMARTMPFEPVPESPDLPLPCMPAPAPEDSVAGATLLERTRLSMVAMQCRPRKATAPTKEKRKSARSSLFPVNQFDTPRNRKSFELLEHAKMESIERTPTEVLFSDEVNYDRVFKSRPRVATSPLWAGQEEDEDVDGITGIDLGDVDQSDEEGEEGMGCWADSPSKKRGIEARV</sequence>
<name>A0A6A5KS50_9PLEO</name>
<dbReference type="PANTHER" id="PTHR16151:SF2">
    <property type="entry name" value="HAUS AUGMIN-LIKE COMPLEX SUBUNIT 6"/>
    <property type="match status" value="1"/>
</dbReference>
<feature type="compositionally biased region" description="Pro residues" evidence="1">
    <location>
        <begin position="604"/>
        <end position="621"/>
    </location>
</feature>
<accession>A0A6A5KS50</accession>
<dbReference type="GO" id="GO:0051225">
    <property type="term" value="P:spindle assembly"/>
    <property type="evidence" value="ECO:0007669"/>
    <property type="project" value="InterPro"/>
</dbReference>